<feature type="signal peptide" evidence="6">
    <location>
        <begin position="1"/>
        <end position="18"/>
    </location>
</feature>
<evidence type="ECO:0000256" key="1">
    <source>
        <dbReference type="ARBA" id="ARBA00004007"/>
    </source>
</evidence>
<dbReference type="Proteomes" id="UP000288805">
    <property type="component" value="Unassembled WGS sequence"/>
</dbReference>
<dbReference type="Pfam" id="PF04442">
    <property type="entry name" value="CtaG_Cox11"/>
    <property type="match status" value="1"/>
</dbReference>
<keyword evidence="6" id="KW-0732">Signal</keyword>
<evidence type="ECO:0000256" key="3">
    <source>
        <dbReference type="ARBA" id="ARBA00022692"/>
    </source>
</evidence>
<sequence>MLMYLTAVVFAMVAGSYAGGAIVPKVLPSYWTVEEKIARHDEGGTASLREIVVQFNADVADGMQWKFIPTQREGQARRKCLAFYTAENQSSTPITGVSTYNVTPMRCLEMQVRLRFSDPLWHYCLKIYWKSPMTPSQSYVCLVNFVIVTLNHH</sequence>
<dbReference type="InterPro" id="IPR007533">
    <property type="entry name" value="Cyt_c_oxidase_assmbl_CtaG"/>
</dbReference>
<dbReference type="AlphaFoldDB" id="A0A438E2A7"/>
<evidence type="ECO:0000256" key="2">
    <source>
        <dbReference type="ARBA" id="ARBA00004243"/>
    </source>
</evidence>
<name>A0A438E2A7_VITVI</name>
<comment type="function">
    <text evidence="1">Exerts its effect at some terminal stage of cytochrome c oxidase synthesis, probably by being involved in the insertion of the copper B into subunit I.</text>
</comment>
<dbReference type="GO" id="GO:0005507">
    <property type="term" value="F:copper ion binding"/>
    <property type="evidence" value="ECO:0007669"/>
    <property type="project" value="InterPro"/>
</dbReference>
<evidence type="ECO:0000256" key="6">
    <source>
        <dbReference type="SAM" id="SignalP"/>
    </source>
</evidence>
<dbReference type="Gene3D" id="2.60.370.10">
    <property type="entry name" value="Ctag/Cox11"/>
    <property type="match status" value="1"/>
</dbReference>
<accession>A0A438E2A7</accession>
<dbReference type="EMBL" id="QGNW01001432">
    <property type="protein sequence ID" value="RVW41740.1"/>
    <property type="molecule type" value="Genomic_DNA"/>
</dbReference>
<comment type="subcellular location">
    <subcellularLocation>
        <location evidence="2">Mitochondrion inner membrane</location>
        <topology evidence="2">Single-pass membrane protein</topology>
        <orientation evidence="2">Intermembrane side</orientation>
    </subcellularLocation>
</comment>
<reference evidence="7 8" key="1">
    <citation type="journal article" date="2018" name="PLoS Genet.">
        <title>Population sequencing reveals clonal diversity and ancestral inbreeding in the grapevine cultivar Chardonnay.</title>
        <authorList>
            <person name="Roach M.J."/>
            <person name="Johnson D.L."/>
            <person name="Bohlmann J."/>
            <person name="van Vuuren H.J."/>
            <person name="Jones S.J."/>
            <person name="Pretorius I.S."/>
            <person name="Schmidt S.A."/>
            <person name="Borneman A.R."/>
        </authorList>
    </citation>
    <scope>NUCLEOTIDE SEQUENCE [LARGE SCALE GENOMIC DNA]</scope>
    <source>
        <strain evidence="8">cv. Chardonnay</strain>
        <tissue evidence="7">Leaf</tissue>
    </source>
</reference>
<organism evidence="7 8">
    <name type="scientific">Vitis vinifera</name>
    <name type="common">Grape</name>
    <dbReference type="NCBI Taxonomy" id="29760"/>
    <lineage>
        <taxon>Eukaryota</taxon>
        <taxon>Viridiplantae</taxon>
        <taxon>Streptophyta</taxon>
        <taxon>Embryophyta</taxon>
        <taxon>Tracheophyta</taxon>
        <taxon>Spermatophyta</taxon>
        <taxon>Magnoliopsida</taxon>
        <taxon>eudicotyledons</taxon>
        <taxon>Gunneridae</taxon>
        <taxon>Pentapetalae</taxon>
        <taxon>rosids</taxon>
        <taxon>Vitales</taxon>
        <taxon>Vitaceae</taxon>
        <taxon>Viteae</taxon>
        <taxon>Vitis</taxon>
    </lineage>
</organism>
<evidence type="ECO:0000313" key="8">
    <source>
        <dbReference type="Proteomes" id="UP000288805"/>
    </source>
</evidence>
<evidence type="ECO:0000313" key="7">
    <source>
        <dbReference type="EMBL" id="RVW41740.1"/>
    </source>
</evidence>
<evidence type="ECO:0000256" key="5">
    <source>
        <dbReference type="ARBA" id="ARBA00023136"/>
    </source>
</evidence>
<proteinExistence type="predicted"/>
<keyword evidence="3" id="KW-0812">Transmembrane</keyword>
<dbReference type="PANTHER" id="PTHR21320:SF3">
    <property type="entry name" value="CYTOCHROME C OXIDASE ASSEMBLY PROTEIN COX11, MITOCHONDRIAL-RELATED"/>
    <property type="match status" value="1"/>
</dbReference>
<feature type="chain" id="PRO_5019026917" evidence="6">
    <location>
        <begin position="19"/>
        <end position="153"/>
    </location>
</feature>
<dbReference type="SUPFAM" id="SSF110111">
    <property type="entry name" value="Ctag/Cox11"/>
    <property type="match status" value="1"/>
</dbReference>
<evidence type="ECO:0000256" key="4">
    <source>
        <dbReference type="ARBA" id="ARBA00022989"/>
    </source>
</evidence>
<dbReference type="PANTHER" id="PTHR21320">
    <property type="entry name" value="CYTOCHROME C OXIDASE ASSEMBLY PROTEIN COX11-RELATED"/>
    <property type="match status" value="1"/>
</dbReference>
<comment type="caution">
    <text evidence="7">The sequence shown here is derived from an EMBL/GenBank/DDBJ whole genome shotgun (WGS) entry which is preliminary data.</text>
</comment>
<protein>
    <submittedName>
        <fullName evidence="7">Cytochrome c oxidase assembly protein COX11, mitochondrial</fullName>
    </submittedName>
</protein>
<gene>
    <name evidence="7" type="primary">COX11_0</name>
    <name evidence="7" type="ORF">CK203_082085</name>
</gene>
<keyword evidence="5" id="KW-0472">Membrane</keyword>
<dbReference type="GO" id="GO:0005743">
    <property type="term" value="C:mitochondrial inner membrane"/>
    <property type="evidence" value="ECO:0007669"/>
    <property type="project" value="UniProtKB-SubCell"/>
</dbReference>
<keyword evidence="4" id="KW-1133">Transmembrane helix</keyword>
<dbReference type="InterPro" id="IPR023471">
    <property type="entry name" value="CtaG/Cox11_dom_sf"/>
</dbReference>